<proteinExistence type="predicted"/>
<reference evidence="1 2" key="1">
    <citation type="submission" date="2020-07" db="EMBL/GenBank/DDBJ databases">
        <title>Sequencing the genomes of 1000 actinobacteria strains.</title>
        <authorList>
            <person name="Klenk H.-P."/>
        </authorList>
    </citation>
    <scope>NUCLEOTIDE SEQUENCE [LARGE SCALE GENOMIC DNA]</scope>
    <source>
        <strain evidence="1 2">DSM 26487</strain>
    </source>
</reference>
<keyword evidence="2" id="KW-1185">Reference proteome</keyword>
<dbReference type="RefSeq" id="WP_179656202.1">
    <property type="nucleotide sequence ID" value="NZ_JACBZR010000001.1"/>
</dbReference>
<organism evidence="1 2">
    <name type="scientific">Nocardioides panzhihuensis</name>
    <dbReference type="NCBI Taxonomy" id="860243"/>
    <lineage>
        <taxon>Bacteria</taxon>
        <taxon>Bacillati</taxon>
        <taxon>Actinomycetota</taxon>
        <taxon>Actinomycetes</taxon>
        <taxon>Propionibacteriales</taxon>
        <taxon>Nocardioidaceae</taxon>
        <taxon>Nocardioides</taxon>
    </lineage>
</organism>
<evidence type="ECO:0000313" key="1">
    <source>
        <dbReference type="EMBL" id="NYI75483.1"/>
    </source>
</evidence>
<dbReference type="EMBL" id="JACBZR010000001">
    <property type="protein sequence ID" value="NYI75483.1"/>
    <property type="molecule type" value="Genomic_DNA"/>
</dbReference>
<accession>A0A7Z0IQ70</accession>
<evidence type="ECO:0000313" key="2">
    <source>
        <dbReference type="Proteomes" id="UP000564496"/>
    </source>
</evidence>
<protein>
    <submittedName>
        <fullName evidence="1">Uncharacterized protein</fullName>
    </submittedName>
</protein>
<name>A0A7Z0IQ70_9ACTN</name>
<dbReference type="AlphaFoldDB" id="A0A7Z0IQ70"/>
<dbReference type="Proteomes" id="UP000564496">
    <property type="component" value="Unassembled WGS sequence"/>
</dbReference>
<gene>
    <name evidence="1" type="ORF">BJ988_000131</name>
</gene>
<comment type="caution">
    <text evidence="1">The sequence shown here is derived from an EMBL/GenBank/DDBJ whole genome shotgun (WGS) entry which is preliminary data.</text>
</comment>
<sequence>MSDYLYVKTCMIDSFEWGLDAVAFKEAKWRDEADSLGLEYDDSGNEWLLVSQVFIPRVLDAKDPPVKLLEEASRFIELLLQPGVDSITDIVVLRIVDNLLGYPDRWTRFRPYAGERLREIVDTQSGYYRNA</sequence>